<evidence type="ECO:0000256" key="2">
    <source>
        <dbReference type="ARBA" id="ARBA00023239"/>
    </source>
</evidence>
<evidence type="ECO:0000313" key="6">
    <source>
        <dbReference type="EMBL" id="OAQ25004.1"/>
    </source>
</evidence>
<feature type="compositionally biased region" description="Low complexity" evidence="5">
    <location>
        <begin position="22"/>
        <end position="67"/>
    </location>
</feature>
<evidence type="ECO:0000256" key="4">
    <source>
        <dbReference type="PIRSR" id="PIRSR617939-2"/>
    </source>
</evidence>
<dbReference type="PANTHER" id="PTHR12935:SF0">
    <property type="entry name" value="GAMMA-GLUTAMYLCYCLOTRANSFERASE"/>
    <property type="match status" value="1"/>
</dbReference>
<feature type="active site" description="Proton acceptor" evidence="3">
    <location>
        <position position="192"/>
    </location>
</feature>
<dbReference type="Proteomes" id="UP000078512">
    <property type="component" value="Unassembled WGS sequence"/>
</dbReference>
<evidence type="ECO:0000256" key="3">
    <source>
        <dbReference type="PIRSR" id="PIRSR617939-1"/>
    </source>
</evidence>
<feature type="binding site" evidence="4">
    <location>
        <begin position="76"/>
        <end position="81"/>
    </location>
    <ligand>
        <name>substrate</name>
    </ligand>
</feature>
<gene>
    <name evidence="6" type="ORF">K457DRAFT_1880018</name>
</gene>
<evidence type="ECO:0000313" key="7">
    <source>
        <dbReference type="Proteomes" id="UP000078512"/>
    </source>
</evidence>
<evidence type="ECO:0000256" key="5">
    <source>
        <dbReference type="SAM" id="MobiDB-lite"/>
    </source>
</evidence>
<reference evidence="6 7" key="1">
    <citation type="submission" date="2016-05" db="EMBL/GenBank/DDBJ databases">
        <title>Genome sequencing reveals origins of a unique bacterial endosymbiosis in the earliest lineages of terrestrial Fungi.</title>
        <authorList>
            <consortium name="DOE Joint Genome Institute"/>
            <person name="Uehling J."/>
            <person name="Gryganskyi A."/>
            <person name="Hameed K."/>
            <person name="Tschaplinski T."/>
            <person name="Misztal P."/>
            <person name="Wu S."/>
            <person name="Desiro A."/>
            <person name="Vande Pol N."/>
            <person name="Du Z.-Y."/>
            <person name="Zienkiewicz A."/>
            <person name="Zienkiewicz K."/>
            <person name="Morin E."/>
            <person name="Tisserant E."/>
            <person name="Splivallo R."/>
            <person name="Hainaut M."/>
            <person name="Henrissat B."/>
            <person name="Ohm R."/>
            <person name="Kuo A."/>
            <person name="Yan J."/>
            <person name="Lipzen A."/>
            <person name="Nolan M."/>
            <person name="Labutti K."/>
            <person name="Barry K."/>
            <person name="Goldstein A."/>
            <person name="Labbe J."/>
            <person name="Schadt C."/>
            <person name="Tuskan G."/>
            <person name="Grigoriev I."/>
            <person name="Martin F."/>
            <person name="Vilgalys R."/>
            <person name="Bonito G."/>
        </authorList>
    </citation>
    <scope>NUCLEOTIDE SEQUENCE [LARGE SCALE GENOMIC DNA]</scope>
    <source>
        <strain evidence="6 7">AG-77</strain>
    </source>
</reference>
<name>A0A197JKV6_9FUNG</name>
<dbReference type="EMBL" id="KV442084">
    <property type="protein sequence ID" value="OAQ25004.1"/>
    <property type="molecule type" value="Genomic_DNA"/>
</dbReference>
<dbReference type="GO" id="GO:0003839">
    <property type="term" value="F:gamma-glutamylcyclotransferase activity"/>
    <property type="evidence" value="ECO:0007669"/>
    <property type="project" value="UniProtKB-EC"/>
</dbReference>
<keyword evidence="2" id="KW-0456">Lyase</keyword>
<evidence type="ECO:0000256" key="1">
    <source>
        <dbReference type="ARBA" id="ARBA00012346"/>
    </source>
</evidence>
<sequence>MPLQEQQEEPQLVQRRTTNGYSSPSINSSTPHSFSSSSSSASFSSSTTSTTVTTTTTTTSSTTTTPPISSEETIWYLAYGSNMCPTILTDSRKITPLETKQVRVPDYWLSFDLGGIPFSEPCFASILKKEPERMREREYAEEVHAHCRFGQAFVWDDEAEGGEGGDGAYPMELHGVVYRITLRDWELIVHSEGGWGYDVPIGYDMIHVLCIVYNTNEKVSARVLLARPKSIKPHCQPSQRYKTLLTNGARHNNLHPHYQESLARIVPYTCQTPSALRSKRMFRVFNLPLEWIFGKIIGLNKGREGKEDQIRPPFWMAWVFDKAYRFSGWTHDWVFVPVVGVSGRCLDEGEMRVMRKQIEKALDEEKEKKKEMDGTNVMEE</sequence>
<feature type="region of interest" description="Disordered" evidence="5">
    <location>
        <begin position="1"/>
        <end position="67"/>
    </location>
</feature>
<dbReference type="STRING" id="1314771.A0A197JKV6"/>
<dbReference type="AlphaFoldDB" id="A0A197JKV6"/>
<dbReference type="EC" id="4.3.2.9" evidence="1"/>
<feature type="binding site" evidence="4">
    <location>
        <position position="241"/>
    </location>
    <ligand>
        <name>substrate</name>
    </ligand>
</feature>
<accession>A0A197JKV6</accession>
<feature type="compositionally biased region" description="Low complexity" evidence="5">
    <location>
        <begin position="1"/>
        <end position="12"/>
    </location>
</feature>
<dbReference type="InterPro" id="IPR017939">
    <property type="entry name" value="G-Glutamylcylcotransferase"/>
</dbReference>
<proteinExistence type="predicted"/>
<dbReference type="PANTHER" id="PTHR12935">
    <property type="entry name" value="GAMMA-GLUTAMYLCYCLOTRANSFERASE"/>
    <property type="match status" value="1"/>
</dbReference>
<dbReference type="Gene3D" id="3.10.490.10">
    <property type="entry name" value="Gamma-glutamyl cyclotransferase-like"/>
    <property type="match status" value="1"/>
</dbReference>
<dbReference type="OrthoDB" id="2017317at2759"/>
<protein>
    <recommendedName>
        <fullName evidence="1">gamma-glutamylcyclotransferase</fullName>
        <ecNumber evidence="1">4.3.2.9</ecNumber>
    </recommendedName>
</protein>
<keyword evidence="7" id="KW-1185">Reference proteome</keyword>
<organism evidence="6 7">
    <name type="scientific">Linnemannia elongata AG-77</name>
    <dbReference type="NCBI Taxonomy" id="1314771"/>
    <lineage>
        <taxon>Eukaryota</taxon>
        <taxon>Fungi</taxon>
        <taxon>Fungi incertae sedis</taxon>
        <taxon>Mucoromycota</taxon>
        <taxon>Mortierellomycotina</taxon>
        <taxon>Mortierellomycetes</taxon>
        <taxon>Mortierellales</taxon>
        <taxon>Mortierellaceae</taxon>
        <taxon>Linnemannia</taxon>
    </lineage>
</organism>